<dbReference type="FunFam" id="1.10.238.10:FF:000050">
    <property type="entry name" value="Calcium-dependent protein kinase 7"/>
    <property type="match status" value="1"/>
</dbReference>
<dbReference type="GO" id="GO:0004674">
    <property type="term" value="F:protein serine/threonine kinase activity"/>
    <property type="evidence" value="ECO:0007669"/>
    <property type="project" value="UniProtKB-KW"/>
</dbReference>
<dbReference type="SUPFAM" id="SSF47473">
    <property type="entry name" value="EF-hand"/>
    <property type="match status" value="1"/>
</dbReference>
<dbReference type="SMART" id="SM00220">
    <property type="entry name" value="S_TKc"/>
    <property type="match status" value="1"/>
</dbReference>
<dbReference type="Pfam" id="PF00069">
    <property type="entry name" value="Pkinase"/>
    <property type="match status" value="1"/>
</dbReference>
<keyword evidence="7" id="KW-0067">ATP-binding</keyword>
<reference evidence="10" key="1">
    <citation type="journal article" date="2023" name="bioRxiv">
        <title>Improved chromosome-level genome assembly for marigold (Tagetes erecta).</title>
        <authorList>
            <person name="Jiang F."/>
            <person name="Yuan L."/>
            <person name="Wang S."/>
            <person name="Wang H."/>
            <person name="Xu D."/>
            <person name="Wang A."/>
            <person name="Fan W."/>
        </authorList>
    </citation>
    <scope>NUCLEOTIDE SEQUENCE</scope>
    <source>
        <strain evidence="10">WSJ</strain>
        <tissue evidence="10">Leaf</tissue>
    </source>
</reference>
<dbReference type="InterPro" id="IPR011009">
    <property type="entry name" value="Kinase-like_dom_sf"/>
</dbReference>
<dbReference type="Pfam" id="PF13499">
    <property type="entry name" value="EF-hand_7"/>
    <property type="match status" value="2"/>
</dbReference>
<evidence type="ECO:0000256" key="1">
    <source>
        <dbReference type="ARBA" id="ARBA00005354"/>
    </source>
</evidence>
<dbReference type="InterPro" id="IPR000719">
    <property type="entry name" value="Prot_kinase_dom"/>
</dbReference>
<gene>
    <name evidence="10" type="ORF">QVD17_10675</name>
</gene>
<evidence type="ECO:0000313" key="11">
    <source>
        <dbReference type="Proteomes" id="UP001229421"/>
    </source>
</evidence>
<dbReference type="Gene3D" id="1.10.238.10">
    <property type="entry name" value="EF-hand"/>
    <property type="match status" value="1"/>
</dbReference>
<feature type="domain" description="Protein kinase" evidence="8">
    <location>
        <begin position="1"/>
        <end position="140"/>
    </location>
</feature>
<feature type="domain" description="EF-hand" evidence="9">
    <location>
        <begin position="183"/>
        <end position="218"/>
    </location>
</feature>
<comment type="caution">
    <text evidence="10">The sequence shown here is derived from an EMBL/GenBank/DDBJ whole genome shotgun (WGS) entry which is preliminary data.</text>
</comment>
<dbReference type="InterPro" id="IPR018247">
    <property type="entry name" value="EF_Hand_1_Ca_BS"/>
</dbReference>
<feature type="domain" description="EF-hand" evidence="9">
    <location>
        <begin position="255"/>
        <end position="289"/>
    </location>
</feature>
<evidence type="ECO:0000256" key="7">
    <source>
        <dbReference type="ARBA" id="ARBA00022840"/>
    </source>
</evidence>
<sequence>MKFVNRASWLPQGVHYALNNMNDIPFASLWLCILTIWQRFSEIVGSPYYMAPEVLKRNYGPEVDIWSAGVILYILLCGVPPFWAETEQGVALAILRGVIDFKREPWPQISENAKSLVKQMLEPDPKKRLTAQLVLEHPWIQNEKKASNVPLGDIVRTRLKQFSVMNRFKKKALRVIAEHLSIEEVEVIRDMFTLMDSDGDGKVTFDELKSGLKKVGSQLAEPEIRLLMDVADVDGNGVLEYGEFVAVTIHLQKMENDEHLRRAFMFFDKDGSGYIELDELEQVLYEPGQVDIQVLNEIMKEVDTDKDGQISFEEFVTMMKAGTDWRKASRQYSRERFKSLSVNLMKDGSLRLEDGLTGQSIVV</sequence>
<evidence type="ECO:0000256" key="2">
    <source>
        <dbReference type="ARBA" id="ARBA00022527"/>
    </source>
</evidence>
<dbReference type="PANTHER" id="PTHR24349">
    <property type="entry name" value="SERINE/THREONINE-PROTEIN KINASE"/>
    <property type="match status" value="1"/>
</dbReference>
<feature type="domain" description="EF-hand" evidence="9">
    <location>
        <begin position="290"/>
        <end position="325"/>
    </location>
</feature>
<evidence type="ECO:0000259" key="8">
    <source>
        <dbReference type="PROSITE" id="PS50011"/>
    </source>
</evidence>
<accession>A0AAD8P503</accession>
<dbReference type="InterPro" id="IPR002048">
    <property type="entry name" value="EF_hand_dom"/>
</dbReference>
<dbReference type="GO" id="GO:0005509">
    <property type="term" value="F:calcium ion binding"/>
    <property type="evidence" value="ECO:0007669"/>
    <property type="project" value="InterPro"/>
</dbReference>
<proteinExistence type="inferred from homology"/>
<evidence type="ECO:0008006" key="12">
    <source>
        <dbReference type="Google" id="ProtNLM"/>
    </source>
</evidence>
<dbReference type="AlphaFoldDB" id="A0AAD8P503"/>
<keyword evidence="3" id="KW-0808">Transferase</keyword>
<dbReference type="SUPFAM" id="SSF56112">
    <property type="entry name" value="Protein kinase-like (PK-like)"/>
    <property type="match status" value="1"/>
</dbReference>
<protein>
    <recommendedName>
        <fullName evidence="12">Calcium-dependent protein kinase</fullName>
    </recommendedName>
</protein>
<keyword evidence="11" id="KW-1185">Reference proteome</keyword>
<dbReference type="Proteomes" id="UP001229421">
    <property type="component" value="Unassembled WGS sequence"/>
</dbReference>
<name>A0AAD8P503_TARER</name>
<dbReference type="GO" id="GO:0005524">
    <property type="term" value="F:ATP binding"/>
    <property type="evidence" value="ECO:0007669"/>
    <property type="project" value="UniProtKB-KW"/>
</dbReference>
<comment type="similarity">
    <text evidence="1">Belongs to the protein kinase superfamily. CAMK Ser/Thr protein kinase family. CaMK subfamily.</text>
</comment>
<dbReference type="FunFam" id="1.10.510.10:FF:001864">
    <property type="entry name" value="Calcium-dependent protein kinase SK5"/>
    <property type="match status" value="1"/>
</dbReference>
<evidence type="ECO:0000256" key="3">
    <source>
        <dbReference type="ARBA" id="ARBA00022679"/>
    </source>
</evidence>
<keyword evidence="4" id="KW-0547">Nucleotide-binding</keyword>
<dbReference type="PROSITE" id="PS00018">
    <property type="entry name" value="EF_HAND_1"/>
    <property type="match status" value="3"/>
</dbReference>
<dbReference type="InterPro" id="IPR011992">
    <property type="entry name" value="EF-hand-dom_pair"/>
</dbReference>
<organism evidence="10 11">
    <name type="scientific">Tagetes erecta</name>
    <name type="common">African marigold</name>
    <dbReference type="NCBI Taxonomy" id="13708"/>
    <lineage>
        <taxon>Eukaryota</taxon>
        <taxon>Viridiplantae</taxon>
        <taxon>Streptophyta</taxon>
        <taxon>Embryophyta</taxon>
        <taxon>Tracheophyta</taxon>
        <taxon>Spermatophyta</taxon>
        <taxon>Magnoliopsida</taxon>
        <taxon>eudicotyledons</taxon>
        <taxon>Gunneridae</taxon>
        <taxon>Pentapetalae</taxon>
        <taxon>asterids</taxon>
        <taxon>campanulids</taxon>
        <taxon>Asterales</taxon>
        <taxon>Asteraceae</taxon>
        <taxon>Asteroideae</taxon>
        <taxon>Heliantheae alliance</taxon>
        <taxon>Tageteae</taxon>
        <taxon>Tagetes</taxon>
    </lineage>
</organism>
<keyword evidence="5" id="KW-0418">Kinase</keyword>
<dbReference type="EMBL" id="JAUHHV010000002">
    <property type="protein sequence ID" value="KAK1433758.1"/>
    <property type="molecule type" value="Genomic_DNA"/>
</dbReference>
<dbReference type="Gene3D" id="1.10.510.10">
    <property type="entry name" value="Transferase(Phosphotransferase) domain 1"/>
    <property type="match status" value="1"/>
</dbReference>
<dbReference type="CDD" id="cd00051">
    <property type="entry name" value="EFh"/>
    <property type="match status" value="1"/>
</dbReference>
<evidence type="ECO:0000256" key="6">
    <source>
        <dbReference type="ARBA" id="ARBA00022837"/>
    </source>
</evidence>
<evidence type="ECO:0000256" key="4">
    <source>
        <dbReference type="ARBA" id="ARBA00022741"/>
    </source>
</evidence>
<dbReference type="PROSITE" id="PS50222">
    <property type="entry name" value="EF_HAND_2"/>
    <property type="match status" value="4"/>
</dbReference>
<dbReference type="SMART" id="SM00054">
    <property type="entry name" value="EFh"/>
    <property type="match status" value="4"/>
</dbReference>
<feature type="domain" description="EF-hand" evidence="9">
    <location>
        <begin position="219"/>
        <end position="254"/>
    </location>
</feature>
<evidence type="ECO:0000313" key="10">
    <source>
        <dbReference type="EMBL" id="KAK1433758.1"/>
    </source>
</evidence>
<evidence type="ECO:0000256" key="5">
    <source>
        <dbReference type="ARBA" id="ARBA00022777"/>
    </source>
</evidence>
<keyword evidence="6" id="KW-0106">Calcium</keyword>
<keyword evidence="2" id="KW-0723">Serine/threonine-protein kinase</keyword>
<dbReference type="PROSITE" id="PS50011">
    <property type="entry name" value="PROTEIN_KINASE_DOM"/>
    <property type="match status" value="1"/>
</dbReference>
<dbReference type="InterPro" id="IPR050205">
    <property type="entry name" value="CDPK_Ser/Thr_kinases"/>
</dbReference>
<evidence type="ECO:0000259" key="9">
    <source>
        <dbReference type="PROSITE" id="PS50222"/>
    </source>
</evidence>